<sequence length="70" mass="7439">MNWTWQAQGADGSAVESVTANDAAFPTQGDAETWIGENWQDLLDEGVEQVALLDGASVIYGPMSLRPAGE</sequence>
<proteinExistence type="predicted"/>
<gene>
    <name evidence="1" type="ORF">UFOPK3495_01137</name>
    <name evidence="2" type="ORF">UFOPK4237_01199</name>
</gene>
<evidence type="ECO:0000313" key="1">
    <source>
        <dbReference type="EMBL" id="CAB4903971.1"/>
    </source>
</evidence>
<dbReference type="EMBL" id="CAFBPZ010000087">
    <property type="protein sequence ID" value="CAB5040754.1"/>
    <property type="molecule type" value="Genomic_DNA"/>
</dbReference>
<evidence type="ECO:0000313" key="2">
    <source>
        <dbReference type="EMBL" id="CAB5040754.1"/>
    </source>
</evidence>
<organism evidence="2">
    <name type="scientific">freshwater metagenome</name>
    <dbReference type="NCBI Taxonomy" id="449393"/>
    <lineage>
        <taxon>unclassified sequences</taxon>
        <taxon>metagenomes</taxon>
        <taxon>ecological metagenomes</taxon>
    </lineage>
</organism>
<dbReference type="AlphaFoldDB" id="A0A6J7SHB1"/>
<accession>A0A6J7SHB1</accession>
<dbReference type="EMBL" id="CAFBMC010000062">
    <property type="protein sequence ID" value="CAB4903971.1"/>
    <property type="molecule type" value="Genomic_DNA"/>
</dbReference>
<protein>
    <submittedName>
        <fullName evidence="2">Unannotated protein</fullName>
    </submittedName>
</protein>
<reference evidence="2" key="1">
    <citation type="submission" date="2020-05" db="EMBL/GenBank/DDBJ databases">
        <authorList>
            <person name="Chiriac C."/>
            <person name="Salcher M."/>
            <person name="Ghai R."/>
            <person name="Kavagutti S V."/>
        </authorList>
    </citation>
    <scope>NUCLEOTIDE SEQUENCE</scope>
</reference>
<name>A0A6J7SHB1_9ZZZZ</name>